<keyword evidence="1" id="KW-1185">Reference proteome</keyword>
<protein>
    <submittedName>
        <fullName evidence="2">GDP-Man:Man(3)GlcNAc(2)-PP-Dol alpha-1,2-mannosyltransferase-like</fullName>
    </submittedName>
</protein>
<dbReference type="Proteomes" id="UP000790787">
    <property type="component" value="Chromosome 4"/>
</dbReference>
<sequence length="221" mass="24729">MLSRVRGRSSMYNNDSLIAKSDLVTLLGGAVAGIHSMTDGHFGISVVEYMAAGVIPIAHNSAGPRMDIVLLEDSKQTGFLAQSIEEYAEAIIEVIKMPENERLEIAAAARKRASMFSEQRFYEDFKAAVRPIFCDDGKKIRIPGHRLLSNRLVRCLTNVEAFILRAADLKEVTNLFARFSSSLRVQGAIRYKSPYGRRPVQVAWRCKKKRQSRADSSSPRH</sequence>
<organism evidence="1 2">
    <name type="scientific">Nicotiana tabacum</name>
    <name type="common">Common tobacco</name>
    <dbReference type="NCBI Taxonomy" id="4097"/>
    <lineage>
        <taxon>Eukaryota</taxon>
        <taxon>Viridiplantae</taxon>
        <taxon>Streptophyta</taxon>
        <taxon>Embryophyta</taxon>
        <taxon>Tracheophyta</taxon>
        <taxon>Spermatophyta</taxon>
        <taxon>Magnoliopsida</taxon>
        <taxon>eudicotyledons</taxon>
        <taxon>Gunneridae</taxon>
        <taxon>Pentapetalae</taxon>
        <taxon>asterids</taxon>
        <taxon>lamiids</taxon>
        <taxon>Solanales</taxon>
        <taxon>Solanaceae</taxon>
        <taxon>Nicotianoideae</taxon>
        <taxon>Nicotianeae</taxon>
        <taxon>Nicotiana</taxon>
    </lineage>
</organism>
<accession>A0AC58UEK6</accession>
<dbReference type="RefSeq" id="XP_075107931.1">
    <property type="nucleotide sequence ID" value="XM_075251830.1"/>
</dbReference>
<reference evidence="1" key="1">
    <citation type="journal article" date="2014" name="Nat. Commun.">
        <title>The tobacco genome sequence and its comparison with those of tomato and potato.</title>
        <authorList>
            <person name="Sierro N."/>
            <person name="Battey J.N."/>
            <person name="Ouadi S."/>
            <person name="Bakaher N."/>
            <person name="Bovet L."/>
            <person name="Willig A."/>
            <person name="Goepfert S."/>
            <person name="Peitsch M.C."/>
            <person name="Ivanov N.V."/>
        </authorList>
    </citation>
    <scope>NUCLEOTIDE SEQUENCE [LARGE SCALE GENOMIC DNA]</scope>
</reference>
<gene>
    <name evidence="2" type="primary">LOC107816235</name>
</gene>
<name>A0AC58UEK6_TOBAC</name>
<evidence type="ECO:0000313" key="1">
    <source>
        <dbReference type="Proteomes" id="UP000790787"/>
    </source>
</evidence>
<proteinExistence type="predicted"/>
<evidence type="ECO:0000313" key="2">
    <source>
        <dbReference type="RefSeq" id="XP_075107931.1"/>
    </source>
</evidence>
<reference evidence="2" key="2">
    <citation type="submission" date="2025-08" db="UniProtKB">
        <authorList>
            <consortium name="RefSeq"/>
        </authorList>
    </citation>
    <scope>IDENTIFICATION</scope>
    <source>
        <tissue evidence="2">Leaf</tissue>
    </source>
</reference>